<gene>
    <name evidence="2" type="ORF">GCM10010492_72480</name>
</gene>
<keyword evidence="3" id="KW-1185">Reference proteome</keyword>
<name>A0ABP3EED8_9PSEU</name>
<dbReference type="CDD" id="cd01823">
    <property type="entry name" value="SEST_like"/>
    <property type="match status" value="1"/>
</dbReference>
<feature type="domain" description="SGNH hydrolase-type esterase" evidence="1">
    <location>
        <begin position="43"/>
        <end position="249"/>
    </location>
</feature>
<comment type="caution">
    <text evidence="2">The sequence shown here is derived from an EMBL/GenBank/DDBJ whole genome shotgun (WGS) entry which is preliminary data.</text>
</comment>
<dbReference type="PANTHER" id="PTHR37981:SF1">
    <property type="entry name" value="SGNH HYDROLASE-TYPE ESTERASE DOMAIN-CONTAINING PROTEIN"/>
    <property type="match status" value="1"/>
</dbReference>
<dbReference type="InterPro" id="IPR037460">
    <property type="entry name" value="SEST-like"/>
</dbReference>
<evidence type="ECO:0000313" key="2">
    <source>
        <dbReference type="EMBL" id="GAA0260978.1"/>
    </source>
</evidence>
<dbReference type="Proteomes" id="UP001500416">
    <property type="component" value="Unassembled WGS sequence"/>
</dbReference>
<organism evidence="2 3">
    <name type="scientific">Saccharothrix mutabilis subsp. mutabilis</name>
    <dbReference type="NCBI Taxonomy" id="66855"/>
    <lineage>
        <taxon>Bacteria</taxon>
        <taxon>Bacillati</taxon>
        <taxon>Actinomycetota</taxon>
        <taxon>Actinomycetes</taxon>
        <taxon>Pseudonocardiales</taxon>
        <taxon>Pseudonocardiaceae</taxon>
        <taxon>Saccharothrix</taxon>
    </lineage>
</organism>
<evidence type="ECO:0000259" key="1">
    <source>
        <dbReference type="Pfam" id="PF13472"/>
    </source>
</evidence>
<dbReference type="InterPro" id="IPR013830">
    <property type="entry name" value="SGNH_hydro"/>
</dbReference>
<dbReference type="PANTHER" id="PTHR37981">
    <property type="entry name" value="LIPASE 2"/>
    <property type="match status" value="1"/>
</dbReference>
<dbReference type="SUPFAM" id="SSF52266">
    <property type="entry name" value="SGNH hydrolase"/>
    <property type="match status" value="1"/>
</dbReference>
<proteinExistence type="predicted"/>
<dbReference type="Gene3D" id="3.40.50.1110">
    <property type="entry name" value="SGNH hydrolase"/>
    <property type="match status" value="1"/>
</dbReference>
<protein>
    <submittedName>
        <fullName evidence="2">SGNH family lipase</fullName>
    </submittedName>
</protein>
<evidence type="ECO:0000313" key="3">
    <source>
        <dbReference type="Proteomes" id="UP001500416"/>
    </source>
</evidence>
<dbReference type="Pfam" id="PF13472">
    <property type="entry name" value="Lipase_GDSL_2"/>
    <property type="match status" value="1"/>
</dbReference>
<dbReference type="EMBL" id="BAAABU010000031">
    <property type="protein sequence ID" value="GAA0260978.1"/>
    <property type="molecule type" value="Genomic_DNA"/>
</dbReference>
<sequence>MSPSRVYFGPFDRPQWYAGGMNLMAAVLLAALVPAPAAPEYVALGDSYAAGVGTDRASCGRTAKAYPALFAEGRYDLEFKACAGATTQDVARQAEALSPSTALVTVTVGGNDAGFAEVMTACVLSDDRACEGQVAKAERFIRDELPGRLEGLFGSMRSQTDAQVVVLGYPRLFEQSDPCSLSGPKRAAVNRASDALADVLGAQATAFSFTFVDVRGRFAGHGACGGSPWVNDLTLPVTSSYHVNTAGHRDGYLPALREVAP</sequence>
<accession>A0ABP3EED8</accession>
<dbReference type="InterPro" id="IPR036514">
    <property type="entry name" value="SGNH_hydro_sf"/>
</dbReference>
<reference evidence="3" key="1">
    <citation type="journal article" date="2019" name="Int. J. Syst. Evol. Microbiol.">
        <title>The Global Catalogue of Microorganisms (GCM) 10K type strain sequencing project: providing services to taxonomists for standard genome sequencing and annotation.</title>
        <authorList>
            <consortium name="The Broad Institute Genomics Platform"/>
            <consortium name="The Broad Institute Genome Sequencing Center for Infectious Disease"/>
            <person name="Wu L."/>
            <person name="Ma J."/>
        </authorList>
    </citation>
    <scope>NUCLEOTIDE SEQUENCE [LARGE SCALE GENOMIC DNA]</scope>
    <source>
        <strain evidence="3">JCM 3380</strain>
    </source>
</reference>